<evidence type="ECO:0000313" key="4">
    <source>
        <dbReference type="Proteomes" id="UP000249493"/>
    </source>
</evidence>
<organism evidence="3 4">
    <name type="scientific">Pseudomonas fluorescens</name>
    <dbReference type="NCBI Taxonomy" id="294"/>
    <lineage>
        <taxon>Bacteria</taxon>
        <taxon>Pseudomonadati</taxon>
        <taxon>Pseudomonadota</taxon>
        <taxon>Gammaproteobacteria</taxon>
        <taxon>Pseudomonadales</taxon>
        <taxon>Pseudomonadaceae</taxon>
        <taxon>Pseudomonas</taxon>
    </lineage>
</organism>
<feature type="chain" id="PRO_5016312268" description="Secreted protein" evidence="2">
    <location>
        <begin position="29"/>
        <end position="87"/>
    </location>
</feature>
<name>A0A327N7Q1_PSEFL</name>
<evidence type="ECO:0000256" key="1">
    <source>
        <dbReference type="SAM" id="MobiDB-lite"/>
    </source>
</evidence>
<feature type="compositionally biased region" description="Basic and acidic residues" evidence="1">
    <location>
        <begin position="33"/>
        <end position="87"/>
    </location>
</feature>
<dbReference type="RefSeq" id="WP_111280736.1">
    <property type="nucleotide sequence ID" value="NZ_QLIN01000002.1"/>
</dbReference>
<feature type="signal peptide" evidence="2">
    <location>
        <begin position="1"/>
        <end position="28"/>
    </location>
</feature>
<keyword evidence="2" id="KW-0732">Signal</keyword>
<dbReference type="AlphaFoldDB" id="A0A327N7Q1"/>
<dbReference type="Proteomes" id="UP000249493">
    <property type="component" value="Unassembled WGS sequence"/>
</dbReference>
<dbReference type="EMBL" id="QLIN01000002">
    <property type="protein sequence ID" value="RAI71171.1"/>
    <property type="molecule type" value="Genomic_DNA"/>
</dbReference>
<proteinExistence type="predicted"/>
<accession>A0A327N7Q1</accession>
<evidence type="ECO:0000256" key="2">
    <source>
        <dbReference type="SAM" id="SignalP"/>
    </source>
</evidence>
<evidence type="ECO:0000313" key="3">
    <source>
        <dbReference type="EMBL" id="RAI71171.1"/>
    </source>
</evidence>
<feature type="region of interest" description="Disordered" evidence="1">
    <location>
        <begin position="28"/>
        <end position="87"/>
    </location>
</feature>
<comment type="caution">
    <text evidence="3">The sequence shown here is derived from an EMBL/GenBank/DDBJ whole genome shotgun (WGS) entry which is preliminary data.</text>
</comment>
<protein>
    <recommendedName>
        <fullName evidence="5">Secreted protein</fullName>
    </recommendedName>
</protein>
<gene>
    <name evidence="3" type="ORF">DOZ80_04795</name>
</gene>
<reference evidence="3 4" key="1">
    <citation type="submission" date="2018-06" db="EMBL/GenBank/DDBJ databases">
        <authorList>
            <person name="Zhirakovskaya E."/>
        </authorList>
    </citation>
    <scope>NUCLEOTIDE SEQUENCE [LARGE SCALE GENOMIC DNA]</scope>
    <source>
        <strain evidence="3 4">LY3</strain>
    </source>
</reference>
<evidence type="ECO:0008006" key="5">
    <source>
        <dbReference type="Google" id="ProtNLM"/>
    </source>
</evidence>
<sequence length="87" mass="10166">MIRKHYLKALAMLLIAAGVQWVTLPAYATEQGQQRREARDTRQEGRSAARQTKDDCRRGNDKSNVECRQDKRSTKQDTRRTARDIKY</sequence>